<name>A0A4R5PIQ3_9HYPH</name>
<keyword evidence="3" id="KW-1185">Reference proteome</keyword>
<accession>A0A4R5PIQ3</accession>
<dbReference type="Pfam" id="PF01575">
    <property type="entry name" value="MaoC_dehydratas"/>
    <property type="match status" value="1"/>
</dbReference>
<dbReference type="RefSeq" id="WP_133285327.1">
    <property type="nucleotide sequence ID" value="NZ_SMSI01000003.1"/>
</dbReference>
<dbReference type="InterPro" id="IPR002539">
    <property type="entry name" value="MaoC-like_dom"/>
</dbReference>
<comment type="caution">
    <text evidence="2">The sequence shown here is derived from an EMBL/GenBank/DDBJ whole genome shotgun (WGS) entry which is preliminary data.</text>
</comment>
<dbReference type="EMBL" id="SMSI01000003">
    <property type="protein sequence ID" value="TDH35042.1"/>
    <property type="molecule type" value="Genomic_DNA"/>
</dbReference>
<organism evidence="2 3">
    <name type="scientific">Pseudohoeflea suaedae</name>
    <dbReference type="NCBI Taxonomy" id="877384"/>
    <lineage>
        <taxon>Bacteria</taxon>
        <taxon>Pseudomonadati</taxon>
        <taxon>Pseudomonadota</taxon>
        <taxon>Alphaproteobacteria</taxon>
        <taxon>Hyphomicrobiales</taxon>
        <taxon>Rhizobiaceae</taxon>
        <taxon>Pseudohoeflea</taxon>
    </lineage>
</organism>
<protein>
    <submittedName>
        <fullName evidence="2">MaoC family dehydratase</fullName>
    </submittedName>
</protein>
<dbReference type="InterPro" id="IPR039375">
    <property type="entry name" value="NodN-like"/>
</dbReference>
<evidence type="ECO:0000313" key="3">
    <source>
        <dbReference type="Proteomes" id="UP000295131"/>
    </source>
</evidence>
<dbReference type="PANTHER" id="PTHR42993:SF1">
    <property type="entry name" value="MAOC-LIKE DEHYDRATASE DOMAIN-CONTAINING PROTEIN"/>
    <property type="match status" value="1"/>
</dbReference>
<dbReference type="SUPFAM" id="SSF54637">
    <property type="entry name" value="Thioesterase/thiol ester dehydrase-isomerase"/>
    <property type="match status" value="1"/>
</dbReference>
<reference evidence="2 3" key="1">
    <citation type="journal article" date="2013" name="Int. J. Syst. Evol. Microbiol.">
        <title>Hoeflea suaedae sp. nov., an endophytic bacterium isolated from the root of the halophyte Suaeda maritima.</title>
        <authorList>
            <person name="Chung E.J."/>
            <person name="Park J.A."/>
            <person name="Pramanik P."/>
            <person name="Bibi F."/>
            <person name="Jeon C.O."/>
            <person name="Chung Y.R."/>
        </authorList>
    </citation>
    <scope>NUCLEOTIDE SEQUENCE [LARGE SCALE GENOMIC DNA]</scope>
    <source>
        <strain evidence="2 3">YC6898</strain>
    </source>
</reference>
<dbReference type="InterPro" id="IPR029069">
    <property type="entry name" value="HotDog_dom_sf"/>
</dbReference>
<dbReference type="OrthoDB" id="9801735at2"/>
<evidence type="ECO:0000259" key="1">
    <source>
        <dbReference type="Pfam" id="PF01575"/>
    </source>
</evidence>
<sequence>MPRIITLADIENEIGSEYVSRWFDMPQERINRFADATDDHQFIHVDPEAAAETGFGGTIAHGFLTLSMLSAMHEDCSPRLKTEKMGINYGFNKLRFMNPVPSGARIRGRFHLDQCRHRGPNLLGFTYNVTVDIEDAPKPALTAVWLTLLQYADEKAPAESEG</sequence>
<proteinExistence type="predicted"/>
<dbReference type="AlphaFoldDB" id="A0A4R5PIQ3"/>
<evidence type="ECO:0000313" key="2">
    <source>
        <dbReference type="EMBL" id="TDH35042.1"/>
    </source>
</evidence>
<dbReference type="CDD" id="cd03450">
    <property type="entry name" value="NodN"/>
    <property type="match status" value="1"/>
</dbReference>
<gene>
    <name evidence="2" type="ORF">E2A64_15100</name>
</gene>
<dbReference type="PANTHER" id="PTHR42993">
    <property type="entry name" value="MAOC-LIKE DEHYDRATASE DOMAIN-CONTAINING PROTEIN"/>
    <property type="match status" value="1"/>
</dbReference>
<dbReference type="Gene3D" id="3.10.129.10">
    <property type="entry name" value="Hotdog Thioesterase"/>
    <property type="match status" value="1"/>
</dbReference>
<feature type="domain" description="MaoC-like" evidence="1">
    <location>
        <begin position="11"/>
        <end position="117"/>
    </location>
</feature>
<dbReference type="Proteomes" id="UP000295131">
    <property type="component" value="Unassembled WGS sequence"/>
</dbReference>